<proteinExistence type="predicted"/>
<dbReference type="EMBL" id="JAPWDO010000004">
    <property type="protein sequence ID" value="KAJ5472988.1"/>
    <property type="molecule type" value="Genomic_DNA"/>
</dbReference>
<evidence type="ECO:0000256" key="2">
    <source>
        <dbReference type="SAM" id="MobiDB-lite"/>
    </source>
</evidence>
<gene>
    <name evidence="3" type="ORF">N7530_006989</name>
</gene>
<feature type="compositionally biased region" description="Polar residues" evidence="2">
    <location>
        <begin position="895"/>
        <end position="909"/>
    </location>
</feature>
<dbReference type="PANTHER" id="PTHR23159">
    <property type="entry name" value="CENTROSOMAL PROTEIN 2"/>
    <property type="match status" value="1"/>
</dbReference>
<reference evidence="3" key="1">
    <citation type="submission" date="2022-12" db="EMBL/GenBank/DDBJ databases">
        <authorList>
            <person name="Petersen C."/>
        </authorList>
    </citation>
    <scope>NUCLEOTIDE SEQUENCE</scope>
    <source>
        <strain evidence="3">IBT 17660</strain>
    </source>
</reference>
<keyword evidence="1" id="KW-0175">Coiled coil</keyword>
<reference evidence="3" key="2">
    <citation type="journal article" date="2023" name="IMA Fungus">
        <title>Comparative genomic study of the Penicillium genus elucidates a diverse pangenome and 15 lateral gene transfer events.</title>
        <authorList>
            <person name="Petersen C."/>
            <person name="Sorensen T."/>
            <person name="Nielsen M.R."/>
            <person name="Sondergaard T.E."/>
            <person name="Sorensen J.L."/>
            <person name="Fitzpatrick D.A."/>
            <person name="Frisvad J.C."/>
            <person name="Nielsen K.L."/>
        </authorList>
    </citation>
    <scope>NUCLEOTIDE SEQUENCE</scope>
    <source>
        <strain evidence="3">IBT 17660</strain>
    </source>
</reference>
<feature type="compositionally biased region" description="Polar residues" evidence="2">
    <location>
        <begin position="963"/>
        <end position="974"/>
    </location>
</feature>
<keyword evidence="4" id="KW-1185">Reference proteome</keyword>
<feature type="coiled-coil region" evidence="1">
    <location>
        <begin position="542"/>
        <end position="576"/>
    </location>
</feature>
<evidence type="ECO:0000256" key="1">
    <source>
        <dbReference type="SAM" id="Coils"/>
    </source>
</evidence>
<evidence type="ECO:0000313" key="3">
    <source>
        <dbReference type="EMBL" id="KAJ5472988.1"/>
    </source>
</evidence>
<dbReference type="Proteomes" id="UP001147760">
    <property type="component" value="Unassembled WGS sequence"/>
</dbReference>
<feature type="region of interest" description="Disordered" evidence="2">
    <location>
        <begin position="756"/>
        <end position="785"/>
    </location>
</feature>
<protein>
    <submittedName>
        <fullName evidence="3">Uncharacterized protein</fullName>
    </submittedName>
</protein>
<feature type="coiled-coil region" evidence="1">
    <location>
        <begin position="811"/>
        <end position="838"/>
    </location>
</feature>
<dbReference type="PANTHER" id="PTHR23159:SF31">
    <property type="entry name" value="CENTROSOME-ASSOCIATED PROTEIN CEP250 ISOFORM X1"/>
    <property type="match status" value="1"/>
</dbReference>
<dbReference type="OrthoDB" id="5332870at2759"/>
<name>A0A9X0BN04_9EURO</name>
<accession>A0A9X0BN04</accession>
<dbReference type="AlphaFoldDB" id="A0A9X0BN04"/>
<sequence length="1027" mass="114567">MDQLAQLVREVERIVTAPYVPSLQDLHDLVEQSQSSTIGVWAFCKPCQVGLLADVLVEALSRSRVALPLITAFASTSTFRDALLERHPVVLDVFLEKAMDTNGAEYLPACIALFSSPLPAGVVPPARIAFFITKLVSMMAENPCVETVAPLQALVSGLKGSPRILNDIPCEVMSNLQLEFTKTLRNLDDHMGNLLCLATFAQVATALGTTSQNQHGSEAPWLLNIKHFFGQKRGLKTLDLVVLRVILACSSSCNLAPSEAAESIRLAICIAEAIEPEQKQVWIAGNNPKIAKLCEKAVRDGLYGQTQTMVIVFLHTLLPAHSLPSQLRELGIKFLLSKNSQETMGKIPHQLIPRLAKSLAESGELATRQLLTFTFDVLRSSKWSGTGEMATLHLAHLVLAGVQEVHPDIMLSSINNSMVSLREVLGELVDHFPDNQAKANAVIEHAQNGSEIIMRSFMRRVEQSMPSLDCAFSTTTPKSFRGSLTLRDRHDLSSTQINRNWRSGVTELFMQNAQTSHDSMMRKIEDTCSDLERRCYDVEGPLRAAEEERDRYASENEQLKRQNKELNEQLSTNNTEVQTKLQNSHECFVELGHEKTRLEQLLQGQYAYTEELTMSLESTREELQQQQRSSEKALLDQKEKARSKELEMIATLTGKDDQLEELQEEMCNLQMKNEQARQSLDQVTSEKGKLSELCSSLEQELASATEALKQTRLLADEREDEVNRLLAQEEELRKELGSVEATVAQQNVEVERLYSTLEESEEKSRSEIERLKHDREAEASRATSEIAKHETDNRRLHAAMQAAALDASRDAQLKDKRIQHLERKVQALRDERAAKAREFSEAQQHIGRLMGVMGFSANAPESNAPPRHQRTRSSANTTPAARIPHPISDDEDGTQLAQSFESITSNFNEPTPKRPRGNRKSTNLPYNLHTPSAAAPKAKSPPPASGMSRSVRKPLAEADRNSPTKSQSGSASKRNQVDDSFQETQAQENTEENRLHNLDLDMDLEFSRDFLFSSTAFTGSTDQVAPQ</sequence>
<comment type="caution">
    <text evidence="3">The sequence shown here is derived from an EMBL/GenBank/DDBJ whole genome shotgun (WGS) entry which is preliminary data.</text>
</comment>
<organism evidence="3 4">
    <name type="scientific">Penicillium desertorum</name>
    <dbReference type="NCBI Taxonomy" id="1303715"/>
    <lineage>
        <taxon>Eukaryota</taxon>
        <taxon>Fungi</taxon>
        <taxon>Dikarya</taxon>
        <taxon>Ascomycota</taxon>
        <taxon>Pezizomycotina</taxon>
        <taxon>Eurotiomycetes</taxon>
        <taxon>Eurotiomycetidae</taxon>
        <taxon>Eurotiales</taxon>
        <taxon>Aspergillaceae</taxon>
        <taxon>Penicillium</taxon>
    </lineage>
</organism>
<evidence type="ECO:0000313" key="4">
    <source>
        <dbReference type="Proteomes" id="UP001147760"/>
    </source>
</evidence>
<feature type="compositionally biased region" description="Basic and acidic residues" evidence="2">
    <location>
        <begin position="762"/>
        <end position="779"/>
    </location>
</feature>
<feature type="region of interest" description="Disordered" evidence="2">
    <location>
        <begin position="856"/>
        <end position="996"/>
    </location>
</feature>